<organism evidence="2 3">
    <name type="scientific">Halalkalibacter hemicellulosilyticusJCM 9152</name>
    <dbReference type="NCBI Taxonomy" id="1236971"/>
    <lineage>
        <taxon>Bacteria</taxon>
        <taxon>Bacillati</taxon>
        <taxon>Bacillota</taxon>
        <taxon>Bacilli</taxon>
        <taxon>Bacillales</taxon>
        <taxon>Bacillaceae</taxon>
        <taxon>Halalkalibacter</taxon>
    </lineage>
</organism>
<dbReference type="OrthoDB" id="9816036at2"/>
<dbReference type="AlphaFoldDB" id="W4QK60"/>
<keyword evidence="3" id="KW-1185">Reference proteome</keyword>
<dbReference type="Proteomes" id="UP000018895">
    <property type="component" value="Unassembled WGS sequence"/>
</dbReference>
<dbReference type="RefSeq" id="WP_035346794.1">
    <property type="nucleotide sequence ID" value="NZ_BAUU01000037.1"/>
</dbReference>
<proteinExistence type="predicted"/>
<evidence type="ECO:0000259" key="1">
    <source>
        <dbReference type="SMART" id="SM00901"/>
    </source>
</evidence>
<evidence type="ECO:0000313" key="3">
    <source>
        <dbReference type="Proteomes" id="UP000018895"/>
    </source>
</evidence>
<protein>
    <recommendedName>
        <fullName evidence="1">FRG domain-containing protein</fullName>
    </recommendedName>
</protein>
<dbReference type="SMART" id="SM00901">
    <property type="entry name" value="FRG"/>
    <property type="match status" value="1"/>
</dbReference>
<feature type="domain" description="FRG" evidence="1">
    <location>
        <begin position="115"/>
        <end position="210"/>
    </location>
</feature>
<reference evidence="2" key="1">
    <citation type="journal article" date="2014" name="Genome Announc.">
        <title>Draft Genome Sequences of Three Alkaliphilic Bacillus Strains, Bacillus wakoensis JCM 9140T, Bacillus akibai JCM 9157T, and Bacillus hemicellulosilyticus JCM 9152T.</title>
        <authorList>
            <person name="Yuki M."/>
            <person name="Oshima K."/>
            <person name="Suda W."/>
            <person name="Oshida Y."/>
            <person name="Kitamura K."/>
            <person name="Iida T."/>
            <person name="Hattori M."/>
            <person name="Ohkuma M."/>
        </authorList>
    </citation>
    <scope>NUCLEOTIDE SEQUENCE [LARGE SCALE GENOMIC DNA]</scope>
    <source>
        <strain evidence="2">JCM 9152</strain>
    </source>
</reference>
<dbReference type="STRING" id="1236971.JCM9152_4030"/>
<sequence length="423" mass="49547">MIKYITKYNFTDVPTLFSQIILDFELIEDPPFYIIITNDEQNCFLGYIEGFAEYISCRVVSRVIKINHVLKNSDDYILDHEKEIKEISVGDFKSIELNIRSLKEALEVSSIIVSNKNDFLFRGQANKEWKIESSLFRKGYDRSKEALLYSEIRHLNHDQFNSDDFNQLSSDMQHYGIPTRLVDWTSNIFNAIYFACVSGREDLSKGGIVFVMDCPEMLDVDSETYKDIQSFLEYRYGYTDDVEAIFPILSKIYESDKKYKFLKIRYSNERIKRQNGYFSICFEANEDEANGFLKYKLNEYLKRNNSNVPDKHLDKVVDIIKIPLDASVMDRICQQVEGYNAIATEHPIDLEGLKEALDRYRSIKPFDHIMNDIQKYDQHIKIIIPATYKKDITNELNKVGVNSSTIYPDLEGMTKFIREKYSN</sequence>
<evidence type="ECO:0000313" key="2">
    <source>
        <dbReference type="EMBL" id="GAE32495.1"/>
    </source>
</evidence>
<comment type="caution">
    <text evidence="2">The sequence shown here is derived from an EMBL/GenBank/DDBJ whole genome shotgun (WGS) entry which is preliminary data.</text>
</comment>
<dbReference type="InterPro" id="IPR014966">
    <property type="entry name" value="FRG-dom"/>
</dbReference>
<dbReference type="EMBL" id="BAUU01000037">
    <property type="protein sequence ID" value="GAE32495.1"/>
    <property type="molecule type" value="Genomic_DNA"/>
</dbReference>
<name>W4QK60_9BACI</name>
<dbReference type="Pfam" id="PF08867">
    <property type="entry name" value="FRG"/>
    <property type="match status" value="1"/>
</dbReference>
<gene>
    <name evidence="2" type="ORF">JCM9152_4030</name>
</gene>
<accession>W4QK60</accession>